<feature type="transmembrane region" description="Helical" evidence="11">
    <location>
        <begin position="193"/>
        <end position="211"/>
    </location>
</feature>
<dbReference type="CDD" id="cd07346">
    <property type="entry name" value="ABC_6TM_exporters"/>
    <property type="match status" value="1"/>
</dbReference>
<protein>
    <submittedName>
        <fullName evidence="14">ABC transporter ATP-binding protein</fullName>
    </submittedName>
</protein>
<evidence type="ECO:0000313" key="14">
    <source>
        <dbReference type="EMBL" id="MFB9782516.1"/>
    </source>
</evidence>
<dbReference type="PROSITE" id="PS50929">
    <property type="entry name" value="ABC_TM1F"/>
    <property type="match status" value="1"/>
</dbReference>
<dbReference type="RefSeq" id="WP_378375460.1">
    <property type="nucleotide sequence ID" value="NZ_JBHMAS010000049.1"/>
</dbReference>
<dbReference type="InterPro" id="IPR036640">
    <property type="entry name" value="ABC1_TM_sf"/>
</dbReference>
<comment type="similarity">
    <text evidence="9">Belongs to the ABC transporter superfamily. Siderophore-Fe(3+) uptake transporter (SIUT) (TC 3.A.1.21) family.</text>
</comment>
<dbReference type="SUPFAM" id="SSF90123">
    <property type="entry name" value="ABC transporter transmembrane region"/>
    <property type="match status" value="1"/>
</dbReference>
<evidence type="ECO:0000256" key="4">
    <source>
        <dbReference type="ARBA" id="ARBA00022741"/>
    </source>
</evidence>
<dbReference type="Pfam" id="PF00005">
    <property type="entry name" value="ABC_tran"/>
    <property type="match status" value="1"/>
</dbReference>
<dbReference type="InterPro" id="IPR039421">
    <property type="entry name" value="Type_1_exporter"/>
</dbReference>
<dbReference type="PANTHER" id="PTHR24221:SF654">
    <property type="entry name" value="ATP-BINDING CASSETTE SUB-FAMILY B MEMBER 6"/>
    <property type="match status" value="1"/>
</dbReference>
<proteinExistence type="inferred from homology"/>
<evidence type="ECO:0000259" key="12">
    <source>
        <dbReference type="PROSITE" id="PS50893"/>
    </source>
</evidence>
<keyword evidence="15" id="KW-1185">Reference proteome</keyword>
<feature type="region of interest" description="Disordered" evidence="10">
    <location>
        <begin position="1"/>
        <end position="26"/>
    </location>
</feature>
<evidence type="ECO:0000313" key="15">
    <source>
        <dbReference type="Proteomes" id="UP001589587"/>
    </source>
</evidence>
<dbReference type="PANTHER" id="PTHR24221">
    <property type="entry name" value="ATP-BINDING CASSETTE SUB-FAMILY B"/>
    <property type="match status" value="1"/>
</dbReference>
<reference evidence="14 15" key="1">
    <citation type="submission" date="2024-09" db="EMBL/GenBank/DDBJ databases">
        <authorList>
            <person name="Sun Q."/>
            <person name="Mori K."/>
        </authorList>
    </citation>
    <scope>NUCLEOTIDE SEQUENCE [LARGE SCALE GENOMIC DNA]</scope>
    <source>
        <strain evidence="14 15">JCM 11411</strain>
    </source>
</reference>
<gene>
    <name evidence="14" type="ORF">ACFFQ6_22690</name>
</gene>
<keyword evidence="3 11" id="KW-0812">Transmembrane</keyword>
<feature type="domain" description="ABC transporter" evidence="12">
    <location>
        <begin position="369"/>
        <end position="602"/>
    </location>
</feature>
<dbReference type="InterPro" id="IPR011527">
    <property type="entry name" value="ABC1_TM_dom"/>
</dbReference>
<keyword evidence="2" id="KW-0997">Cell inner membrane</keyword>
<dbReference type="Pfam" id="PF00664">
    <property type="entry name" value="ABC_membrane"/>
    <property type="match status" value="1"/>
</dbReference>
<feature type="transmembrane region" description="Helical" evidence="11">
    <location>
        <begin position="279"/>
        <end position="301"/>
    </location>
</feature>
<dbReference type="EMBL" id="JBHMAS010000049">
    <property type="protein sequence ID" value="MFB9782516.1"/>
    <property type="molecule type" value="Genomic_DNA"/>
</dbReference>
<dbReference type="InterPro" id="IPR003593">
    <property type="entry name" value="AAA+_ATPase"/>
</dbReference>
<evidence type="ECO:0000256" key="6">
    <source>
        <dbReference type="ARBA" id="ARBA00022967"/>
    </source>
</evidence>
<evidence type="ECO:0000256" key="2">
    <source>
        <dbReference type="ARBA" id="ARBA00022519"/>
    </source>
</evidence>
<feature type="transmembrane region" description="Helical" evidence="11">
    <location>
        <begin position="161"/>
        <end position="187"/>
    </location>
</feature>
<dbReference type="InterPro" id="IPR017871">
    <property type="entry name" value="ABC_transporter-like_CS"/>
</dbReference>
<evidence type="ECO:0000256" key="5">
    <source>
        <dbReference type="ARBA" id="ARBA00022840"/>
    </source>
</evidence>
<comment type="subcellular location">
    <subcellularLocation>
        <location evidence="1">Cell inner membrane</location>
        <topology evidence="1">Multi-pass membrane protein</topology>
    </subcellularLocation>
</comment>
<evidence type="ECO:0000256" key="8">
    <source>
        <dbReference type="ARBA" id="ARBA00023136"/>
    </source>
</evidence>
<evidence type="ECO:0000256" key="7">
    <source>
        <dbReference type="ARBA" id="ARBA00022989"/>
    </source>
</evidence>
<comment type="caution">
    <text evidence="14">The sequence shown here is derived from an EMBL/GenBank/DDBJ whole genome shotgun (WGS) entry which is preliminary data.</text>
</comment>
<feature type="region of interest" description="Disordered" evidence="10">
    <location>
        <begin position="610"/>
        <end position="653"/>
    </location>
</feature>
<keyword evidence="8 11" id="KW-0472">Membrane</keyword>
<sequence>MTTTQDKAADVPPAEADAPHGSAAEASRAKAEAAAHKSALRELLAPVRTRTTIAMVMQVIAAVAAIVPYVAIAELGKTLIVGGDVDSSRVWTIVWVVVFGLGMRAFFGGGALIVTHFADVNLQAVLRRRIAATLGRLPLGWFTSHSSGTVRKAAQNDISDLHYLVAHSAVETTGAIAVPLVGLGYVISIDWRLGLVAIATLPIYMIAYATMTKDMAVKMSRMNEGIAAISNTIVEFVTGIAVVKTFGQDKQSHSRYRDAAKAFAVSYEGWVRPMLRTEALASIALSAPVVLVVNLGLGSWFVHSGWVSPIDVLTSSLVAMVIPVSVTTIGFGMQARREAAAAAARLIALFATDALPETDHPKKPAGNEVRFSGVSFAYDDGADVLSDIDLTLPEGTVTALVGPSGSGKSTLATLVPRFHDVRAGSVVIGGVDVREVATDELYRHVGFVLQDVQLVEATVLDNIRLARPQASLAEVKVAAAAAQIDTRIEALPRGYDSVVGVDARFSGGEAQRVSIARAILADTPVLVLDEATAFADPESEADIQEALSRLTVGRTVLVIAHRLASIVSADQIVVLDAGRIVEKGTHDQLVANGSTYARMWASHSRADSIGHSRADSIGHSRADSIGHSRADSIGNSRADSIAGMSDAAGKANS</sequence>
<keyword evidence="6" id="KW-1278">Translocase</keyword>
<dbReference type="PROSITE" id="PS00211">
    <property type="entry name" value="ABC_TRANSPORTER_1"/>
    <property type="match status" value="1"/>
</dbReference>
<feature type="compositionally biased region" description="Basic and acidic residues" evidence="10">
    <location>
        <begin position="610"/>
        <end position="630"/>
    </location>
</feature>
<evidence type="ECO:0000256" key="1">
    <source>
        <dbReference type="ARBA" id="ARBA00004429"/>
    </source>
</evidence>
<evidence type="ECO:0000256" key="11">
    <source>
        <dbReference type="SAM" id="Phobius"/>
    </source>
</evidence>
<feature type="transmembrane region" description="Helical" evidence="11">
    <location>
        <begin position="92"/>
        <end position="118"/>
    </location>
</feature>
<dbReference type="GO" id="GO:0005524">
    <property type="term" value="F:ATP binding"/>
    <property type="evidence" value="ECO:0007669"/>
    <property type="project" value="UniProtKB-KW"/>
</dbReference>
<dbReference type="Gene3D" id="3.40.50.300">
    <property type="entry name" value="P-loop containing nucleotide triphosphate hydrolases"/>
    <property type="match status" value="1"/>
</dbReference>
<dbReference type="SUPFAM" id="SSF52540">
    <property type="entry name" value="P-loop containing nucleoside triphosphate hydrolases"/>
    <property type="match status" value="1"/>
</dbReference>
<accession>A0ABV5XJ55</accession>
<dbReference type="Gene3D" id="1.20.1560.10">
    <property type="entry name" value="ABC transporter type 1, transmembrane domain"/>
    <property type="match status" value="1"/>
</dbReference>
<dbReference type="PROSITE" id="PS50893">
    <property type="entry name" value="ABC_TRANSPORTER_2"/>
    <property type="match status" value="1"/>
</dbReference>
<evidence type="ECO:0000256" key="10">
    <source>
        <dbReference type="SAM" id="MobiDB-lite"/>
    </source>
</evidence>
<feature type="transmembrane region" description="Helical" evidence="11">
    <location>
        <begin position="51"/>
        <end position="72"/>
    </location>
</feature>
<dbReference type="SMART" id="SM00382">
    <property type="entry name" value="AAA"/>
    <property type="match status" value="1"/>
</dbReference>
<feature type="transmembrane region" description="Helical" evidence="11">
    <location>
        <begin position="313"/>
        <end position="333"/>
    </location>
</feature>
<keyword evidence="7 11" id="KW-1133">Transmembrane helix</keyword>
<keyword evidence="5 14" id="KW-0067">ATP-binding</keyword>
<dbReference type="InterPro" id="IPR003439">
    <property type="entry name" value="ABC_transporter-like_ATP-bd"/>
</dbReference>
<evidence type="ECO:0000259" key="13">
    <source>
        <dbReference type="PROSITE" id="PS50929"/>
    </source>
</evidence>
<organism evidence="14 15">
    <name type="scientific">Rhodococcus baikonurensis</name>
    <dbReference type="NCBI Taxonomy" id="172041"/>
    <lineage>
        <taxon>Bacteria</taxon>
        <taxon>Bacillati</taxon>
        <taxon>Actinomycetota</taxon>
        <taxon>Actinomycetes</taxon>
        <taxon>Mycobacteriales</taxon>
        <taxon>Nocardiaceae</taxon>
        <taxon>Rhodococcus</taxon>
        <taxon>Rhodococcus erythropolis group</taxon>
    </lineage>
</organism>
<name>A0ABV5XJ55_9NOCA</name>
<feature type="domain" description="ABC transmembrane type-1" evidence="13">
    <location>
        <begin position="53"/>
        <end position="338"/>
    </location>
</feature>
<dbReference type="Proteomes" id="UP001589587">
    <property type="component" value="Unassembled WGS sequence"/>
</dbReference>
<keyword evidence="4" id="KW-0547">Nucleotide-binding</keyword>
<evidence type="ECO:0000256" key="9">
    <source>
        <dbReference type="ARBA" id="ARBA00023455"/>
    </source>
</evidence>
<dbReference type="InterPro" id="IPR027417">
    <property type="entry name" value="P-loop_NTPase"/>
</dbReference>
<evidence type="ECO:0000256" key="3">
    <source>
        <dbReference type="ARBA" id="ARBA00022692"/>
    </source>
</evidence>
<keyword evidence="2" id="KW-1003">Cell membrane</keyword>